<dbReference type="EMBL" id="KV921513">
    <property type="protein sequence ID" value="ORE13752.1"/>
    <property type="molecule type" value="Genomic_DNA"/>
</dbReference>
<feature type="domain" description="GH16" evidence="5">
    <location>
        <begin position="21"/>
        <end position="285"/>
    </location>
</feature>
<sequence length="315" mass="33764">MLKSVITSLLVANLLFASSAQGWVLKKTYQGSSFFDGFSFFTDADPTHGFVQYVDKSTAQSAGLISTQGGKVIMRADNTTVSANGRRSVRITSNDAYSNSALVLLDLEHMPVGCGTWPAFWMVGPNWPNSGEIDIIENVNKATLNQVTLHTKQGCSFAGVSRTQTGTTLTDNCDVNAAGQASNAGCGVQATNTNTYGDGLNNIKGGVYATSMTASQGIQVWFFPRNNIPSDIANGNPNPSSWPTPLASFPFQSGHCTIDYFNNLQIVFDLTFCGDWAGSVYGSSGCPSTCNDYVQNNPGAFSNAYWSVNYVKVYQ</sequence>
<keyword evidence="4" id="KW-0732">Signal</keyword>
<protein>
    <recommendedName>
        <fullName evidence="5">GH16 domain-containing protein</fullName>
    </recommendedName>
</protein>
<evidence type="ECO:0000256" key="1">
    <source>
        <dbReference type="ARBA" id="ARBA00006865"/>
    </source>
</evidence>
<name>A0A0A1PGY7_RHIZD</name>
<dbReference type="InterPro" id="IPR013320">
    <property type="entry name" value="ConA-like_dom_sf"/>
</dbReference>
<dbReference type="FunFam" id="2.60.120.200:FF:000114">
    <property type="entry name" value="Probable endo-1,3(4)-beta-glucanase NFIA_089530"/>
    <property type="match status" value="1"/>
</dbReference>
<dbReference type="VEuPathDB" id="FungiDB:BCV72DRAFT_33178"/>
<evidence type="ECO:0000313" key="7">
    <source>
        <dbReference type="Proteomes" id="UP000242381"/>
    </source>
</evidence>
<evidence type="ECO:0000256" key="4">
    <source>
        <dbReference type="SAM" id="SignalP"/>
    </source>
</evidence>
<comment type="similarity">
    <text evidence="1">Belongs to the glycosyl hydrolase 16 family.</text>
</comment>
<dbReference type="GO" id="GO:0004553">
    <property type="term" value="F:hydrolase activity, hydrolyzing O-glycosyl compounds"/>
    <property type="evidence" value="ECO:0007669"/>
    <property type="project" value="InterPro"/>
</dbReference>
<proteinExistence type="inferred from homology"/>
<dbReference type="PANTHER" id="PTHR10963">
    <property type="entry name" value="GLYCOSYL HYDROLASE-RELATED"/>
    <property type="match status" value="1"/>
</dbReference>
<dbReference type="PROSITE" id="PS51762">
    <property type="entry name" value="GH16_2"/>
    <property type="match status" value="1"/>
</dbReference>
<dbReference type="OMA" id="NTMTLHT"/>
<dbReference type="Pfam" id="PF26113">
    <property type="entry name" value="GH16_XgeA"/>
    <property type="match status" value="1"/>
</dbReference>
<keyword evidence="2" id="KW-0378">Hydrolase</keyword>
<dbReference type="AlphaFoldDB" id="A0A0A1PGY7"/>
<gene>
    <name evidence="6" type="ORF">BCV71DRAFT_294052</name>
</gene>
<organism evidence="6 7">
    <name type="scientific">Rhizopus microsporus</name>
    <dbReference type="NCBI Taxonomy" id="58291"/>
    <lineage>
        <taxon>Eukaryota</taxon>
        <taxon>Fungi</taxon>
        <taxon>Fungi incertae sedis</taxon>
        <taxon>Mucoromycota</taxon>
        <taxon>Mucoromycotina</taxon>
        <taxon>Mucoromycetes</taxon>
        <taxon>Mucorales</taxon>
        <taxon>Mucorineae</taxon>
        <taxon>Rhizopodaceae</taxon>
        <taxon>Rhizopus</taxon>
    </lineage>
</organism>
<dbReference type="InterPro" id="IPR050546">
    <property type="entry name" value="Glycosyl_Hydrlase_16"/>
</dbReference>
<evidence type="ECO:0000259" key="5">
    <source>
        <dbReference type="PROSITE" id="PS51762"/>
    </source>
</evidence>
<dbReference type="Proteomes" id="UP000242381">
    <property type="component" value="Unassembled WGS sequence"/>
</dbReference>
<evidence type="ECO:0000256" key="3">
    <source>
        <dbReference type="ARBA" id="ARBA00023295"/>
    </source>
</evidence>
<dbReference type="Gene3D" id="2.60.120.200">
    <property type="match status" value="1"/>
</dbReference>
<keyword evidence="3" id="KW-0326">Glycosidase</keyword>
<feature type="signal peptide" evidence="4">
    <location>
        <begin position="1"/>
        <end position="22"/>
    </location>
</feature>
<evidence type="ECO:0000256" key="2">
    <source>
        <dbReference type="ARBA" id="ARBA00022801"/>
    </source>
</evidence>
<accession>A0A0A1PGY7</accession>
<reference evidence="6 7" key="1">
    <citation type="journal article" date="2016" name="Proc. Natl. Acad. Sci. U.S.A.">
        <title>Lipid metabolic changes in an early divergent fungus govern the establishment of a mutualistic symbiosis with endobacteria.</title>
        <authorList>
            <person name="Lastovetsky O.A."/>
            <person name="Gaspar M.L."/>
            <person name="Mondo S.J."/>
            <person name="LaButti K.M."/>
            <person name="Sandor L."/>
            <person name="Grigoriev I.V."/>
            <person name="Henry S.A."/>
            <person name="Pawlowska T.E."/>
        </authorList>
    </citation>
    <scope>NUCLEOTIDE SEQUENCE [LARGE SCALE GENOMIC DNA]</scope>
    <source>
        <strain evidence="6 7">ATCC 11559</strain>
    </source>
</reference>
<dbReference type="InterPro" id="IPR000757">
    <property type="entry name" value="Beta-glucanase-like"/>
</dbReference>
<dbReference type="GO" id="GO:0009251">
    <property type="term" value="P:glucan catabolic process"/>
    <property type="evidence" value="ECO:0007669"/>
    <property type="project" value="TreeGrafter"/>
</dbReference>
<evidence type="ECO:0000313" key="6">
    <source>
        <dbReference type="EMBL" id="ORE13752.1"/>
    </source>
</evidence>
<dbReference type="PANTHER" id="PTHR10963:SF24">
    <property type="entry name" value="GLYCOSIDASE C21B10.07-RELATED"/>
    <property type="match status" value="1"/>
</dbReference>
<dbReference type="CDD" id="cd02181">
    <property type="entry name" value="GH16_fungal_Lam16A_glucanase"/>
    <property type="match status" value="1"/>
</dbReference>
<dbReference type="SUPFAM" id="SSF49899">
    <property type="entry name" value="Concanavalin A-like lectins/glucanases"/>
    <property type="match status" value="1"/>
</dbReference>
<feature type="chain" id="PRO_5030003976" description="GH16 domain-containing protein" evidence="4">
    <location>
        <begin position="23"/>
        <end position="315"/>
    </location>
</feature>